<sequence>MALPLINQPASDSIKDLGRSGTGTRGRNLLILFPESPHRPGRCRLGGFDTRPSRAVIKPRPDSYLNGQLSLDLDGRKEHRLLRVTGIKAADQTRPGSRLRQPLSRPSVILIDQHRPPLVRYLGLPWRLCSQKVQQILQS</sequence>
<dbReference type="EMBL" id="KK107894">
    <property type="protein sequence ID" value="EZA47303.1"/>
    <property type="molecule type" value="Genomic_DNA"/>
</dbReference>
<proteinExistence type="predicted"/>
<accession>A0A026VU19</accession>
<dbReference type="Proteomes" id="UP000053097">
    <property type="component" value="Unassembled WGS sequence"/>
</dbReference>
<feature type="region of interest" description="Disordered" evidence="1">
    <location>
        <begin position="42"/>
        <end position="61"/>
    </location>
</feature>
<evidence type="ECO:0000313" key="2">
    <source>
        <dbReference type="EMBL" id="EZA47303.1"/>
    </source>
</evidence>
<reference evidence="2 3" key="1">
    <citation type="journal article" date="2014" name="Curr. Biol.">
        <title>The genome of the clonal raider ant Cerapachys biroi.</title>
        <authorList>
            <person name="Oxley P.R."/>
            <person name="Ji L."/>
            <person name="Fetter-Pruneda I."/>
            <person name="McKenzie S.K."/>
            <person name="Li C."/>
            <person name="Hu H."/>
            <person name="Zhang G."/>
            <person name="Kronauer D.J."/>
        </authorList>
    </citation>
    <scope>NUCLEOTIDE SEQUENCE [LARGE SCALE GENOMIC DNA]</scope>
</reference>
<evidence type="ECO:0000313" key="3">
    <source>
        <dbReference type="Proteomes" id="UP000053097"/>
    </source>
</evidence>
<protein>
    <submittedName>
        <fullName evidence="2">Uncharacterized protein</fullName>
    </submittedName>
</protein>
<name>A0A026VU19_OOCBI</name>
<gene>
    <name evidence="2" type="ORF">X777_16342</name>
</gene>
<organism evidence="2 3">
    <name type="scientific">Ooceraea biroi</name>
    <name type="common">Clonal raider ant</name>
    <name type="synonym">Cerapachys biroi</name>
    <dbReference type="NCBI Taxonomy" id="2015173"/>
    <lineage>
        <taxon>Eukaryota</taxon>
        <taxon>Metazoa</taxon>
        <taxon>Ecdysozoa</taxon>
        <taxon>Arthropoda</taxon>
        <taxon>Hexapoda</taxon>
        <taxon>Insecta</taxon>
        <taxon>Pterygota</taxon>
        <taxon>Neoptera</taxon>
        <taxon>Endopterygota</taxon>
        <taxon>Hymenoptera</taxon>
        <taxon>Apocrita</taxon>
        <taxon>Aculeata</taxon>
        <taxon>Formicoidea</taxon>
        <taxon>Formicidae</taxon>
        <taxon>Dorylinae</taxon>
        <taxon>Ooceraea</taxon>
    </lineage>
</organism>
<keyword evidence="3" id="KW-1185">Reference proteome</keyword>
<evidence type="ECO:0000256" key="1">
    <source>
        <dbReference type="SAM" id="MobiDB-lite"/>
    </source>
</evidence>
<dbReference type="AlphaFoldDB" id="A0A026VU19"/>
<feature type="region of interest" description="Disordered" evidence="1">
    <location>
        <begin position="1"/>
        <end position="21"/>
    </location>
</feature>